<dbReference type="PANTHER" id="PTHR41695:SF1">
    <property type="entry name" value="1,4-ALPHA-GLUCAN BRANCHING ENZYME TK1436"/>
    <property type="match status" value="1"/>
</dbReference>
<dbReference type="InterPro" id="IPR040042">
    <property type="entry name" value="Branching_enz_MT3115-like"/>
</dbReference>
<dbReference type="PANTHER" id="PTHR41695">
    <property type="entry name" value="1,4-ALPHA-GLUCAN BRANCHING ENZYME RV3031-RELATED"/>
    <property type="match status" value="1"/>
</dbReference>
<comment type="caution">
    <text evidence="2">The sequence shown here is derived from an EMBL/GenBank/DDBJ whole genome shotgun (WGS) entry which is preliminary data.</text>
</comment>
<name>A0ABU7JXX9_9NOCA</name>
<dbReference type="Proteomes" id="UP001331936">
    <property type="component" value="Unassembled WGS sequence"/>
</dbReference>
<keyword evidence="3" id="KW-1185">Reference proteome</keyword>
<dbReference type="InterPro" id="IPR037090">
    <property type="entry name" value="57_glycoside_trans_central"/>
</dbReference>
<evidence type="ECO:0000313" key="3">
    <source>
        <dbReference type="Proteomes" id="UP001331936"/>
    </source>
</evidence>
<dbReference type="EMBL" id="JAUZMZ010000181">
    <property type="protein sequence ID" value="MEE2034750.1"/>
    <property type="molecule type" value="Genomic_DNA"/>
</dbReference>
<dbReference type="InterPro" id="IPR028995">
    <property type="entry name" value="Glyco_hydro_57/38_cen_sf"/>
</dbReference>
<sequence length="86" mass="9556">LRHRVHAQMLREALMTVSSDWAFMVSKDTAAAYARDRAHKHAHALREIAAAVASGRTGTAARLAEGWYRADNLFPALDARRLPTET</sequence>
<gene>
    <name evidence="2" type="ORF">Q8814_21995</name>
</gene>
<dbReference type="RefSeq" id="WP_330154108.1">
    <property type="nucleotide sequence ID" value="NZ_JAUZMZ010000181.1"/>
</dbReference>
<protein>
    <submittedName>
        <fullName evidence="2">DUF1957 domain-containing protein</fullName>
    </submittedName>
</protein>
<evidence type="ECO:0000313" key="2">
    <source>
        <dbReference type="EMBL" id="MEE2034750.1"/>
    </source>
</evidence>
<reference evidence="2 3" key="1">
    <citation type="submission" date="2023-08" db="EMBL/GenBank/DDBJ databases">
        <authorList>
            <person name="Girao M."/>
            <person name="Carvalho M.F."/>
        </authorList>
    </citation>
    <scope>NUCLEOTIDE SEQUENCE [LARGE SCALE GENOMIC DNA]</scope>
    <source>
        <strain evidence="2 3">CC-R104</strain>
    </source>
</reference>
<proteinExistence type="predicted"/>
<accession>A0ABU7JXX9</accession>
<organism evidence="2 3">
    <name type="scientific">Rhodococcus chondri</name>
    <dbReference type="NCBI Taxonomy" id="3065941"/>
    <lineage>
        <taxon>Bacteria</taxon>
        <taxon>Bacillati</taxon>
        <taxon>Actinomycetota</taxon>
        <taxon>Actinomycetes</taxon>
        <taxon>Mycobacteriales</taxon>
        <taxon>Nocardiaceae</taxon>
        <taxon>Rhodococcus</taxon>
    </lineage>
</organism>
<dbReference type="Pfam" id="PF09210">
    <property type="entry name" value="BE_C"/>
    <property type="match status" value="1"/>
</dbReference>
<evidence type="ECO:0000259" key="1">
    <source>
        <dbReference type="Pfam" id="PF09210"/>
    </source>
</evidence>
<feature type="domain" description="1,4-alpha-glucan branching enzyme C-terminal" evidence="1">
    <location>
        <begin position="1"/>
        <end position="80"/>
    </location>
</feature>
<dbReference type="SUPFAM" id="SSF88688">
    <property type="entry name" value="Families 57/38 glycoside transferase middle domain"/>
    <property type="match status" value="1"/>
</dbReference>
<dbReference type="InterPro" id="IPR015293">
    <property type="entry name" value="BE_C"/>
</dbReference>
<feature type="non-terminal residue" evidence="2">
    <location>
        <position position="1"/>
    </location>
</feature>
<dbReference type="Gene3D" id="1.20.1430.10">
    <property type="entry name" value="Families 57/38 glycoside transferase, middle domain"/>
    <property type="match status" value="1"/>
</dbReference>